<evidence type="ECO:0008006" key="3">
    <source>
        <dbReference type="Google" id="ProtNLM"/>
    </source>
</evidence>
<evidence type="ECO:0000313" key="2">
    <source>
        <dbReference type="Proteomes" id="UP001610335"/>
    </source>
</evidence>
<dbReference type="InterPro" id="IPR022698">
    <property type="entry name" value="OrsD"/>
</dbReference>
<gene>
    <name evidence="1" type="ORF">BDW59DRAFT_36664</name>
</gene>
<comment type="caution">
    <text evidence="1">The sequence shown here is derived from an EMBL/GenBank/DDBJ whole genome shotgun (WGS) entry which is preliminary data.</text>
</comment>
<organism evidence="1 2">
    <name type="scientific">Aspergillus cavernicola</name>
    <dbReference type="NCBI Taxonomy" id="176166"/>
    <lineage>
        <taxon>Eukaryota</taxon>
        <taxon>Fungi</taxon>
        <taxon>Dikarya</taxon>
        <taxon>Ascomycota</taxon>
        <taxon>Pezizomycotina</taxon>
        <taxon>Eurotiomycetes</taxon>
        <taxon>Eurotiomycetidae</taxon>
        <taxon>Eurotiales</taxon>
        <taxon>Aspergillaceae</taxon>
        <taxon>Aspergillus</taxon>
        <taxon>Aspergillus subgen. Nidulantes</taxon>
    </lineage>
</organism>
<dbReference type="EMBL" id="JBFXLS010000165">
    <property type="protein sequence ID" value="KAL2812784.1"/>
    <property type="molecule type" value="Genomic_DNA"/>
</dbReference>
<protein>
    <recommendedName>
        <fullName evidence="3">C2H2-type domain-containing protein</fullName>
    </recommendedName>
</protein>
<name>A0ABR4HBD4_9EURO</name>
<dbReference type="Pfam" id="PF12013">
    <property type="entry name" value="OrsD"/>
    <property type="match status" value="1"/>
</dbReference>
<dbReference type="PANTHER" id="PTHR47784">
    <property type="entry name" value="STEROL UPTAKE CONTROL PROTEIN 2"/>
    <property type="match status" value="1"/>
</dbReference>
<accession>A0ABR4HBD4</accession>
<dbReference type="InterPro" id="IPR053157">
    <property type="entry name" value="Sterol_Uptake_Regulator"/>
</dbReference>
<proteinExistence type="predicted"/>
<dbReference type="Pfam" id="PF11951">
    <property type="entry name" value="Fungal_trans_2"/>
    <property type="match status" value="1"/>
</dbReference>
<dbReference type="Proteomes" id="UP001610335">
    <property type="component" value="Unassembled WGS sequence"/>
</dbReference>
<sequence length="493" mass="56023">MSSSKQREDPAPSELLKYLPQHEVVVCTTCHYAVQPQAISRHLKEIHRVLRSRRRKFDLYVAGLCLRQPHEVIPPTQAHQFPVPCIPVESGIRCQAPGCGHLCISTKRMQAHWRTDHGCKANPAHDWRPAPLQTFFRGNLLRYFSCPETPVGLQTRCSLLQPLDADNAAILDHYFQHTYQTFVTSTETEHIWRRVVPNLASQHDFLLHGLLACTALHQAYLHRHNPARVEEYVLRACALQEIALPGFRTAIETPSKENCDAILSFAYLLVVYSFASTCCYSPASPADIPEATTSLFLIENGTGEKSTIQPKTILPNWLYLLRGGCSMICDEWESIREGPVRALSDAWDIDLETSDERDTDLLARLLAVIPTTGSTDDDEYWSETITAIYTRAAIQLSRSFAYLHRTQRSPITTWDVLRVWPMEVSMEYMNLLHQEHPGALILLAHYCILLKYMEGYWYFDTKAKLLICTIQKMLGARWGGFIQGALDTVLGDL</sequence>
<dbReference type="InterPro" id="IPR021858">
    <property type="entry name" value="Fun_TF"/>
</dbReference>
<keyword evidence="2" id="KW-1185">Reference proteome</keyword>
<dbReference type="PANTHER" id="PTHR47784:SF5">
    <property type="entry name" value="STEROL UPTAKE CONTROL PROTEIN 2"/>
    <property type="match status" value="1"/>
</dbReference>
<reference evidence="1 2" key="1">
    <citation type="submission" date="2024-07" db="EMBL/GenBank/DDBJ databases">
        <title>Section-level genome sequencing and comparative genomics of Aspergillus sections Usti and Cavernicolus.</title>
        <authorList>
            <consortium name="Lawrence Berkeley National Laboratory"/>
            <person name="Nybo J.L."/>
            <person name="Vesth T.C."/>
            <person name="Theobald S."/>
            <person name="Frisvad J.C."/>
            <person name="Larsen T.O."/>
            <person name="Kjaerboelling I."/>
            <person name="Rothschild-Mancinelli K."/>
            <person name="Lyhne E.K."/>
            <person name="Kogle M.E."/>
            <person name="Barry K."/>
            <person name="Clum A."/>
            <person name="Na H."/>
            <person name="Ledsgaard L."/>
            <person name="Lin J."/>
            <person name="Lipzen A."/>
            <person name="Kuo A."/>
            <person name="Riley R."/>
            <person name="Mondo S."/>
            <person name="LaButti K."/>
            <person name="Haridas S."/>
            <person name="Pangalinan J."/>
            <person name="Salamov A.A."/>
            <person name="Simmons B.A."/>
            <person name="Magnuson J.K."/>
            <person name="Chen J."/>
            <person name="Drula E."/>
            <person name="Henrissat B."/>
            <person name="Wiebenga A."/>
            <person name="Lubbers R.J."/>
            <person name="Gomes A.C."/>
            <person name="Makela M.R."/>
            <person name="Stajich J."/>
            <person name="Grigoriev I.V."/>
            <person name="Mortensen U.H."/>
            <person name="De vries R.P."/>
            <person name="Baker S.E."/>
            <person name="Andersen M.R."/>
        </authorList>
    </citation>
    <scope>NUCLEOTIDE SEQUENCE [LARGE SCALE GENOMIC DNA]</scope>
    <source>
        <strain evidence="1 2">CBS 600.67</strain>
    </source>
</reference>
<evidence type="ECO:0000313" key="1">
    <source>
        <dbReference type="EMBL" id="KAL2812784.1"/>
    </source>
</evidence>